<keyword evidence="1" id="KW-1133">Transmembrane helix</keyword>
<dbReference type="Proteomes" id="UP001501758">
    <property type="component" value="Unassembled WGS sequence"/>
</dbReference>
<dbReference type="Gene3D" id="3.40.50.1110">
    <property type="entry name" value="SGNH hydrolase"/>
    <property type="match status" value="1"/>
</dbReference>
<sequence>MSKYRVIIFKLIKLLIIIVIVDMVLGIAAEKLFYTQKTGKYARSTYAIDQTNAETLVFGSSHAHRHYVPDVLENELQTSAYNVGAEGQQLLYHLGLQKMILKRVTPKTIILNIDEDFLFNSTFAYDRLHDLYPYYGDHKDVLRPIFAVNNRFVDIKMFFKSYLFNSTIVHMTRYYVSPQIDYKGYRPLNGTVSEKEIDNYENDTQPKSNLIDSNLVNALKEFILNAKSNNIKLVFVTSPNLIKGNYKQNRSFSLINVIATEHNIPLLDFFNDPRFSDNHDFFHDPSHLNDKGAKYFTKLLAKEILAL</sequence>
<feature type="transmembrane region" description="Helical" evidence="1">
    <location>
        <begin position="12"/>
        <end position="34"/>
    </location>
</feature>
<evidence type="ECO:0000313" key="2">
    <source>
        <dbReference type="EMBL" id="GAA0720727.1"/>
    </source>
</evidence>
<dbReference type="EMBL" id="BAAAGE010000002">
    <property type="protein sequence ID" value="GAA0720727.1"/>
    <property type="molecule type" value="Genomic_DNA"/>
</dbReference>
<comment type="caution">
    <text evidence="2">The sequence shown here is derived from an EMBL/GenBank/DDBJ whole genome shotgun (WGS) entry which is preliminary data.</text>
</comment>
<accession>A0ABN1ISW8</accession>
<name>A0ABN1ISW8_9FLAO</name>
<keyword evidence="3" id="KW-1185">Reference proteome</keyword>
<keyword evidence="1" id="KW-0812">Transmembrane</keyword>
<gene>
    <name evidence="2" type="ORF">GCM10009430_21210</name>
</gene>
<organism evidence="2 3">
    <name type="scientific">Aquimarina litoralis</name>
    <dbReference type="NCBI Taxonomy" id="584605"/>
    <lineage>
        <taxon>Bacteria</taxon>
        <taxon>Pseudomonadati</taxon>
        <taxon>Bacteroidota</taxon>
        <taxon>Flavobacteriia</taxon>
        <taxon>Flavobacteriales</taxon>
        <taxon>Flavobacteriaceae</taxon>
        <taxon>Aquimarina</taxon>
    </lineage>
</organism>
<evidence type="ECO:0000313" key="3">
    <source>
        <dbReference type="Proteomes" id="UP001501758"/>
    </source>
</evidence>
<protein>
    <recommendedName>
        <fullName evidence="4">DUF1574 domain-containing protein</fullName>
    </recommendedName>
</protein>
<keyword evidence="1" id="KW-0472">Membrane</keyword>
<dbReference type="SUPFAM" id="SSF52266">
    <property type="entry name" value="SGNH hydrolase"/>
    <property type="match status" value="1"/>
</dbReference>
<dbReference type="RefSeq" id="WP_343912289.1">
    <property type="nucleotide sequence ID" value="NZ_BAAAGE010000002.1"/>
</dbReference>
<reference evidence="2 3" key="1">
    <citation type="journal article" date="2019" name="Int. J. Syst. Evol. Microbiol.">
        <title>The Global Catalogue of Microorganisms (GCM) 10K type strain sequencing project: providing services to taxonomists for standard genome sequencing and annotation.</title>
        <authorList>
            <consortium name="The Broad Institute Genomics Platform"/>
            <consortium name="The Broad Institute Genome Sequencing Center for Infectious Disease"/>
            <person name="Wu L."/>
            <person name="Ma J."/>
        </authorList>
    </citation>
    <scope>NUCLEOTIDE SEQUENCE [LARGE SCALE GENOMIC DNA]</scope>
    <source>
        <strain evidence="2 3">JCM 15974</strain>
    </source>
</reference>
<dbReference type="InterPro" id="IPR036514">
    <property type="entry name" value="SGNH_hydro_sf"/>
</dbReference>
<evidence type="ECO:0008006" key="4">
    <source>
        <dbReference type="Google" id="ProtNLM"/>
    </source>
</evidence>
<proteinExistence type="predicted"/>
<evidence type="ECO:0000256" key="1">
    <source>
        <dbReference type="SAM" id="Phobius"/>
    </source>
</evidence>